<dbReference type="Gene3D" id="1.20.900.10">
    <property type="entry name" value="Dbl homology (DH) domain"/>
    <property type="match status" value="1"/>
</dbReference>
<dbReference type="GO" id="GO:0005938">
    <property type="term" value="C:cell cortex"/>
    <property type="evidence" value="ECO:0007669"/>
    <property type="project" value="TreeGrafter"/>
</dbReference>
<dbReference type="Proteomes" id="UP000198287">
    <property type="component" value="Unassembled WGS sequence"/>
</dbReference>
<protein>
    <submittedName>
        <fullName evidence="3">Protein ECT2</fullName>
    </submittedName>
</protein>
<dbReference type="InterPro" id="IPR035899">
    <property type="entry name" value="DBL_dom_sf"/>
</dbReference>
<proteinExistence type="predicted"/>
<feature type="compositionally biased region" description="Basic and acidic residues" evidence="1">
    <location>
        <begin position="1029"/>
        <end position="1038"/>
    </location>
</feature>
<dbReference type="InterPro" id="IPR036420">
    <property type="entry name" value="BRCT_dom_sf"/>
</dbReference>
<dbReference type="PANTHER" id="PTHR16777:SF2">
    <property type="entry name" value="PROTEIN ECT2"/>
    <property type="match status" value="1"/>
</dbReference>
<gene>
    <name evidence="3" type="ORF">Fcan01_22605</name>
</gene>
<evidence type="ECO:0000259" key="2">
    <source>
        <dbReference type="PROSITE" id="PS50010"/>
    </source>
</evidence>
<dbReference type="SUPFAM" id="SSF48065">
    <property type="entry name" value="DBL homology domain (DH-domain)"/>
    <property type="match status" value="1"/>
</dbReference>
<dbReference type="InterPro" id="IPR049395">
    <property type="entry name" value="ECT2_PH"/>
</dbReference>
<evidence type="ECO:0000256" key="1">
    <source>
        <dbReference type="SAM" id="MobiDB-lite"/>
    </source>
</evidence>
<evidence type="ECO:0000313" key="3">
    <source>
        <dbReference type="EMBL" id="OXA42769.1"/>
    </source>
</evidence>
<dbReference type="GO" id="GO:0007399">
    <property type="term" value="P:nervous system development"/>
    <property type="evidence" value="ECO:0007669"/>
    <property type="project" value="TreeGrafter"/>
</dbReference>
<dbReference type="STRING" id="158441.A0A226DC28"/>
<accession>A0A226DC28</accession>
<sequence length="1046" mass="117929">MEPGYWTDATSVDGLSTCSDLDDLTSVTNSKGTNPLTPSTTSSTPVNPKCVYAYPTTAYWFGKRPGSDLCKALKTLGVEFVVVENEEDEANSITSKIDPTSAILIFQDFCGPLFESLRTKRSPRLRIYGPPIILELANIAAASASLEGAGKPIFPLSQTGYPLYSRLLRNCKICATGIRAMDDLINIRRRVFYLDGIFSERECPMTHLVAGRCRGIKYRDAVALDKPILRREWIDFLWENRDSSDFDIRKDKGGTLERFKVRAFYGARIALDGFEPGENAGMVKLIEENEGVYVNSNDPTTTHIVKNSVVLPPTRLGLSNSTSLLSPAVRGGGTSEDFTNSRLPSTSATRMDDPANAQSPLKRARFELPVINDMSETDVSEQREWADRAKVLKAEWFWTSIQIEACADENLYLLNREFNSDDTLNNSVGTPNSFTSPALHFSDTDGGGTPVSQSSSVPRRKRKRLMREFVSSLAQVESPHCIMELDEETVDLDNLVKSPEQSNDNVDDTELAVILKRIEKGLQSPELKTKMESFTGKGLKRLNEFAHLVETEKNYVTILMHIIKLFKGPCEANDQKAGRILTPLEIKHIFGPILPIYELHKRILRDMLHILENYSDDSLIGQIYVKNAEELRKCYEPFVGYFETVKNEIIRCETENPRFMAFLRIAQAKPQCGKEKLVELIIRPVQRLPSTALVLKNLEKNTEKTNPDYEWITKGVEAIDRVNQKINQQKERADSRVAIFDVYHDIEGCPVELISDHRTLLKKYDVIALHYDANVTVTANYKNELLSLIVFSDHFQVVKRRNHLASAKNHPGSTLSISNLRSPAMSRKSMKFTSSSTGQKRYKFLEWVSFCHVKKVVNVHDSDPRSFAFIVREPEDLRERVLQFNLPEDLELEKYHKMSVVEFFAKQVAQSVQRVDYEHFITTVDSAALNNTGNSSGGFISRGIKKVGRALSLSRTPSKLKRTMSQIMHSPFSTRSCHKDKDPDSVSQSGSENSAFTPIRNHLSSISLFGTKRGTMTNDGQITPKTRKTIFDSKDSKRIFPAIEET</sequence>
<name>A0A226DC28_FOLCA</name>
<dbReference type="SMART" id="SM00325">
    <property type="entry name" value="RhoGEF"/>
    <property type="match status" value="1"/>
</dbReference>
<dbReference type="GO" id="GO:0005096">
    <property type="term" value="F:GTPase activator activity"/>
    <property type="evidence" value="ECO:0007669"/>
    <property type="project" value="InterPro"/>
</dbReference>
<dbReference type="GO" id="GO:0005634">
    <property type="term" value="C:nucleus"/>
    <property type="evidence" value="ECO:0007669"/>
    <property type="project" value="InterPro"/>
</dbReference>
<dbReference type="SUPFAM" id="SSF52113">
    <property type="entry name" value="BRCT domain"/>
    <property type="match status" value="2"/>
</dbReference>
<feature type="region of interest" description="Disordered" evidence="1">
    <location>
        <begin position="1010"/>
        <end position="1046"/>
    </location>
</feature>
<dbReference type="OrthoDB" id="9997817at2759"/>
<dbReference type="CDD" id="cd00160">
    <property type="entry name" value="RhoGEF"/>
    <property type="match status" value="1"/>
</dbReference>
<feature type="region of interest" description="Disordered" evidence="1">
    <location>
        <begin position="327"/>
        <end position="357"/>
    </location>
</feature>
<feature type="compositionally biased region" description="Polar residues" evidence="1">
    <location>
        <begin position="985"/>
        <end position="997"/>
    </location>
</feature>
<feature type="region of interest" description="Disordered" evidence="1">
    <location>
        <begin position="969"/>
        <end position="997"/>
    </location>
</feature>
<dbReference type="Pfam" id="PF21242">
    <property type="entry name" value="ECT2_PH"/>
    <property type="match status" value="1"/>
</dbReference>
<feature type="domain" description="DH" evidence="2">
    <location>
        <begin position="540"/>
        <end position="729"/>
    </location>
</feature>
<reference evidence="3 4" key="1">
    <citation type="submission" date="2015-12" db="EMBL/GenBank/DDBJ databases">
        <title>The genome of Folsomia candida.</title>
        <authorList>
            <person name="Faddeeva A."/>
            <person name="Derks M.F."/>
            <person name="Anvar Y."/>
            <person name="Smit S."/>
            <person name="Van Straalen N."/>
            <person name="Roelofs D."/>
        </authorList>
    </citation>
    <scope>NUCLEOTIDE SEQUENCE [LARGE SCALE GENOMIC DNA]</scope>
    <source>
        <strain evidence="3 4">VU population</strain>
        <tissue evidence="3">Whole body</tissue>
    </source>
</reference>
<dbReference type="InterPro" id="IPR001331">
    <property type="entry name" value="GDS_CDC24_CS"/>
</dbReference>
<keyword evidence="4" id="KW-1185">Reference proteome</keyword>
<feature type="region of interest" description="Disordered" evidence="1">
    <location>
        <begin position="429"/>
        <end position="458"/>
    </location>
</feature>
<dbReference type="Pfam" id="PF00621">
    <property type="entry name" value="RhoGEF"/>
    <property type="match status" value="1"/>
</dbReference>
<dbReference type="GO" id="GO:0005085">
    <property type="term" value="F:guanyl-nucleotide exchange factor activity"/>
    <property type="evidence" value="ECO:0007669"/>
    <property type="project" value="InterPro"/>
</dbReference>
<dbReference type="PANTHER" id="PTHR16777">
    <property type="entry name" value="PROTEIN ECT2"/>
    <property type="match status" value="1"/>
</dbReference>
<dbReference type="PROSITE" id="PS50010">
    <property type="entry name" value="DH_2"/>
    <property type="match status" value="1"/>
</dbReference>
<feature type="compositionally biased region" description="Polar residues" evidence="1">
    <location>
        <begin position="1010"/>
        <end position="1024"/>
    </location>
</feature>
<dbReference type="Gene3D" id="3.40.50.10190">
    <property type="entry name" value="BRCT domain"/>
    <property type="match status" value="3"/>
</dbReference>
<dbReference type="GO" id="GO:0000281">
    <property type="term" value="P:mitotic cytokinesis"/>
    <property type="evidence" value="ECO:0007669"/>
    <property type="project" value="TreeGrafter"/>
</dbReference>
<dbReference type="OMA" id="QDSAICM"/>
<dbReference type="InterPro" id="IPR000219">
    <property type="entry name" value="DH_dom"/>
</dbReference>
<comment type="caution">
    <text evidence="3">The sequence shown here is derived from an EMBL/GenBank/DDBJ whole genome shotgun (WGS) entry which is preliminary data.</text>
</comment>
<organism evidence="3 4">
    <name type="scientific">Folsomia candida</name>
    <name type="common">Springtail</name>
    <dbReference type="NCBI Taxonomy" id="158441"/>
    <lineage>
        <taxon>Eukaryota</taxon>
        <taxon>Metazoa</taxon>
        <taxon>Ecdysozoa</taxon>
        <taxon>Arthropoda</taxon>
        <taxon>Hexapoda</taxon>
        <taxon>Collembola</taxon>
        <taxon>Entomobryomorpha</taxon>
        <taxon>Isotomoidea</taxon>
        <taxon>Isotomidae</taxon>
        <taxon>Proisotominae</taxon>
        <taxon>Folsomia</taxon>
    </lineage>
</organism>
<evidence type="ECO:0000313" key="4">
    <source>
        <dbReference type="Proteomes" id="UP000198287"/>
    </source>
</evidence>
<feature type="compositionally biased region" description="Polar residues" evidence="1">
    <location>
        <begin position="336"/>
        <end position="349"/>
    </location>
</feature>
<dbReference type="AlphaFoldDB" id="A0A226DC28"/>
<dbReference type="GO" id="GO:0035556">
    <property type="term" value="P:intracellular signal transduction"/>
    <property type="evidence" value="ECO:0007669"/>
    <property type="project" value="InterPro"/>
</dbReference>
<dbReference type="PROSITE" id="PS00741">
    <property type="entry name" value="DH_1"/>
    <property type="match status" value="1"/>
</dbReference>
<dbReference type="GO" id="GO:2000431">
    <property type="term" value="P:regulation of cytokinesis, actomyosin contractile ring assembly"/>
    <property type="evidence" value="ECO:0007669"/>
    <property type="project" value="InterPro"/>
</dbReference>
<dbReference type="InterPro" id="IPR026817">
    <property type="entry name" value="Ect2"/>
</dbReference>
<dbReference type="EMBL" id="LNIX01000025">
    <property type="protein sequence ID" value="OXA42769.1"/>
    <property type="molecule type" value="Genomic_DNA"/>
</dbReference>